<feature type="non-terminal residue" evidence="2">
    <location>
        <position position="245"/>
    </location>
</feature>
<evidence type="ECO:0000256" key="1">
    <source>
        <dbReference type="SAM" id="MobiDB-lite"/>
    </source>
</evidence>
<gene>
    <name evidence="2" type="ORF">EGW08_009746</name>
</gene>
<dbReference type="AlphaFoldDB" id="A0A3S1BFH1"/>
<accession>A0A3S1BFH1</accession>
<dbReference type="STRING" id="188477.A0A3S1BFH1"/>
<proteinExistence type="predicted"/>
<dbReference type="Proteomes" id="UP000271974">
    <property type="component" value="Unassembled WGS sequence"/>
</dbReference>
<organism evidence="2 3">
    <name type="scientific">Elysia chlorotica</name>
    <name type="common">Eastern emerald elysia</name>
    <name type="synonym">Sea slug</name>
    <dbReference type="NCBI Taxonomy" id="188477"/>
    <lineage>
        <taxon>Eukaryota</taxon>
        <taxon>Metazoa</taxon>
        <taxon>Spiralia</taxon>
        <taxon>Lophotrochozoa</taxon>
        <taxon>Mollusca</taxon>
        <taxon>Gastropoda</taxon>
        <taxon>Heterobranchia</taxon>
        <taxon>Euthyneura</taxon>
        <taxon>Panpulmonata</taxon>
        <taxon>Sacoglossa</taxon>
        <taxon>Placobranchoidea</taxon>
        <taxon>Plakobranchidae</taxon>
        <taxon>Elysia</taxon>
    </lineage>
</organism>
<feature type="compositionally biased region" description="Low complexity" evidence="1">
    <location>
        <begin position="46"/>
        <end position="56"/>
    </location>
</feature>
<sequence length="245" mass="27187">MWKNWNPFRRKQDDGNENNEDRIMDKGSKENGTSSRSAKIMRSTENNLLQSNQSSNVNDDEANLPARKANVSRHESLRSRTRMGLKDQLNTTLPTPECRRITRCPDDNSMNRTFSGVHGPLLSSPIVPQIRKALESQAGSNRILSRSGKAVGRSASLNYGAMSRNMTRTTAGQVPWVRLKRRESLGLSDLVAGRTPQSPNTVKLAAPEPRQLPAPPSFKTTPVIVTTEPSRSRVIDTQTVVSALR</sequence>
<comment type="caution">
    <text evidence="2">The sequence shown here is derived from an EMBL/GenBank/DDBJ whole genome shotgun (WGS) entry which is preliminary data.</text>
</comment>
<name>A0A3S1BFH1_ELYCH</name>
<dbReference type="EMBL" id="RQTK01000284">
    <property type="protein sequence ID" value="RUS82483.1"/>
    <property type="molecule type" value="Genomic_DNA"/>
</dbReference>
<evidence type="ECO:0000313" key="3">
    <source>
        <dbReference type="Proteomes" id="UP000271974"/>
    </source>
</evidence>
<feature type="region of interest" description="Disordered" evidence="1">
    <location>
        <begin position="191"/>
        <end position="220"/>
    </location>
</feature>
<dbReference type="OrthoDB" id="6162375at2759"/>
<keyword evidence="3" id="KW-1185">Reference proteome</keyword>
<evidence type="ECO:0000313" key="2">
    <source>
        <dbReference type="EMBL" id="RUS82483.1"/>
    </source>
</evidence>
<feature type="region of interest" description="Disordered" evidence="1">
    <location>
        <begin position="1"/>
        <end position="97"/>
    </location>
</feature>
<reference evidence="2 3" key="1">
    <citation type="submission" date="2019-01" db="EMBL/GenBank/DDBJ databases">
        <title>A draft genome assembly of the solar-powered sea slug Elysia chlorotica.</title>
        <authorList>
            <person name="Cai H."/>
            <person name="Li Q."/>
            <person name="Fang X."/>
            <person name="Li J."/>
            <person name="Curtis N.E."/>
            <person name="Altenburger A."/>
            <person name="Shibata T."/>
            <person name="Feng M."/>
            <person name="Maeda T."/>
            <person name="Schwartz J.A."/>
            <person name="Shigenobu S."/>
            <person name="Lundholm N."/>
            <person name="Nishiyama T."/>
            <person name="Yang H."/>
            <person name="Hasebe M."/>
            <person name="Li S."/>
            <person name="Pierce S.K."/>
            <person name="Wang J."/>
        </authorList>
    </citation>
    <scope>NUCLEOTIDE SEQUENCE [LARGE SCALE GENOMIC DNA]</scope>
    <source>
        <strain evidence="2">EC2010</strain>
        <tissue evidence="2">Whole organism of an adult</tissue>
    </source>
</reference>
<feature type="compositionally biased region" description="Basic and acidic residues" evidence="1">
    <location>
        <begin position="10"/>
        <end position="29"/>
    </location>
</feature>
<protein>
    <submittedName>
        <fullName evidence="2">Uncharacterized protein</fullName>
    </submittedName>
</protein>